<sequence length="321" mass="35877">MTIVAARRYRQGHLVEADVLASADEAGRGEFDWIGLVDPTVEEMAELAARYHLHPLAVEDALMARHPPKAEAYTAQSFVVARTAAQGPGDTVAFGQTAMFVGERFLITVRQGSARTHVDLRTQLEAQPDRLAEGPDFVLHALLDFIVAGYDPLLDRLEETVGQMEDGAVEKFPDQARIRRIFRLRRVLRQLDGTAGRMEEMTRKLAEVEQPAIDARARPYFRDVYDHARRVVSRVRVNLDGLANILEVASLLEQSRQGAITRQLAAWAAILAVPTAIAGIYGMNFEFMPETDWRYGYFVVLGAIALACAGLFVRFRRIGWL</sequence>
<organism evidence="13 14">
    <name type="scientific">Alteraurantiacibacter buctensis</name>
    <dbReference type="NCBI Taxonomy" id="1503981"/>
    <lineage>
        <taxon>Bacteria</taxon>
        <taxon>Pseudomonadati</taxon>
        <taxon>Pseudomonadota</taxon>
        <taxon>Alphaproteobacteria</taxon>
        <taxon>Sphingomonadales</taxon>
        <taxon>Erythrobacteraceae</taxon>
        <taxon>Alteraurantiacibacter</taxon>
    </lineage>
</organism>
<evidence type="ECO:0000256" key="12">
    <source>
        <dbReference type="SAM" id="Phobius"/>
    </source>
</evidence>
<keyword evidence="5 12" id="KW-0812">Transmembrane</keyword>
<dbReference type="PANTHER" id="PTHR46494">
    <property type="entry name" value="CORA FAMILY METAL ION TRANSPORTER (EUROFUNG)"/>
    <property type="match status" value="1"/>
</dbReference>
<comment type="caution">
    <text evidence="13">The sequence shown here is derived from an EMBL/GenBank/DDBJ whole genome shotgun (WGS) entry which is preliminary data.</text>
</comment>
<comment type="catalytic activity">
    <reaction evidence="10">
        <text>Mg(2+)(in) = Mg(2+)(out)</text>
        <dbReference type="Rhea" id="RHEA:29827"/>
        <dbReference type="ChEBI" id="CHEBI:18420"/>
    </reaction>
</comment>
<dbReference type="Proteomes" id="UP000466966">
    <property type="component" value="Unassembled WGS sequence"/>
</dbReference>
<evidence type="ECO:0000256" key="5">
    <source>
        <dbReference type="ARBA" id="ARBA00022692"/>
    </source>
</evidence>
<comment type="similarity">
    <text evidence="2">Belongs to the CorA metal ion transporter (MIT) (TC 1.A.35) family.</text>
</comment>
<dbReference type="PANTHER" id="PTHR46494:SF1">
    <property type="entry name" value="CORA FAMILY METAL ION TRANSPORTER (EUROFUNG)"/>
    <property type="match status" value="1"/>
</dbReference>
<feature type="transmembrane region" description="Helical" evidence="12">
    <location>
        <begin position="295"/>
        <end position="315"/>
    </location>
</feature>
<gene>
    <name evidence="13" type="ORF">GRI99_00595</name>
</gene>
<keyword evidence="4" id="KW-1003">Cell membrane</keyword>
<protein>
    <submittedName>
        <fullName evidence="13">Magnesium transporter</fullName>
    </submittedName>
</protein>
<dbReference type="Pfam" id="PF01544">
    <property type="entry name" value="CorA"/>
    <property type="match status" value="1"/>
</dbReference>
<reference evidence="13 14" key="1">
    <citation type="submission" date="2019-12" db="EMBL/GenBank/DDBJ databases">
        <title>Genomic-based taxomic classification of the family Erythrobacteraceae.</title>
        <authorList>
            <person name="Xu L."/>
        </authorList>
    </citation>
    <scope>NUCLEOTIDE SEQUENCE [LARGE SCALE GENOMIC DNA]</scope>
    <source>
        <strain evidence="13 14">M0322</strain>
    </source>
</reference>
<dbReference type="FunFam" id="1.20.58.340:FF:000004">
    <property type="entry name" value="Magnesium transport protein CorA"/>
    <property type="match status" value="1"/>
</dbReference>
<comment type="subcellular location">
    <subcellularLocation>
        <location evidence="1">Cell membrane</location>
        <topology evidence="1">Multi-pass membrane protein</topology>
    </subcellularLocation>
</comment>
<keyword evidence="8" id="KW-0406">Ion transport</keyword>
<dbReference type="GO" id="GO:0015095">
    <property type="term" value="F:magnesium ion transmembrane transporter activity"/>
    <property type="evidence" value="ECO:0007669"/>
    <property type="project" value="TreeGrafter"/>
</dbReference>
<keyword evidence="7 12" id="KW-1133">Transmembrane helix</keyword>
<evidence type="ECO:0000256" key="7">
    <source>
        <dbReference type="ARBA" id="ARBA00022989"/>
    </source>
</evidence>
<evidence type="ECO:0000256" key="6">
    <source>
        <dbReference type="ARBA" id="ARBA00022842"/>
    </source>
</evidence>
<dbReference type="GO" id="GO:0050897">
    <property type="term" value="F:cobalt ion binding"/>
    <property type="evidence" value="ECO:0007669"/>
    <property type="project" value="TreeGrafter"/>
</dbReference>
<dbReference type="InterPro" id="IPR045863">
    <property type="entry name" value="CorA_TM1_TM2"/>
</dbReference>
<keyword evidence="3" id="KW-0813">Transport</keyword>
<dbReference type="SUPFAM" id="SSF144083">
    <property type="entry name" value="Magnesium transport protein CorA, transmembrane region"/>
    <property type="match status" value="1"/>
</dbReference>
<evidence type="ECO:0000256" key="11">
    <source>
        <dbReference type="ARBA" id="ARBA00045497"/>
    </source>
</evidence>
<evidence type="ECO:0000256" key="10">
    <source>
        <dbReference type="ARBA" id="ARBA00034269"/>
    </source>
</evidence>
<dbReference type="OrthoDB" id="9803416at2"/>
<dbReference type="AlphaFoldDB" id="A0A844YVM4"/>
<keyword evidence="6" id="KW-0460">Magnesium</keyword>
<dbReference type="GO" id="GO:0015087">
    <property type="term" value="F:cobalt ion transmembrane transporter activity"/>
    <property type="evidence" value="ECO:0007669"/>
    <property type="project" value="TreeGrafter"/>
</dbReference>
<evidence type="ECO:0000256" key="1">
    <source>
        <dbReference type="ARBA" id="ARBA00004651"/>
    </source>
</evidence>
<evidence type="ECO:0000313" key="14">
    <source>
        <dbReference type="Proteomes" id="UP000466966"/>
    </source>
</evidence>
<dbReference type="EMBL" id="WTYV01000001">
    <property type="protein sequence ID" value="MXO70127.1"/>
    <property type="molecule type" value="Genomic_DNA"/>
</dbReference>
<dbReference type="RefSeq" id="WP_160770080.1">
    <property type="nucleotide sequence ID" value="NZ_WTYV01000001.1"/>
</dbReference>
<evidence type="ECO:0000256" key="3">
    <source>
        <dbReference type="ARBA" id="ARBA00022448"/>
    </source>
</evidence>
<dbReference type="CDD" id="cd12830">
    <property type="entry name" value="MtCorA-like"/>
    <property type="match status" value="1"/>
</dbReference>
<evidence type="ECO:0000256" key="2">
    <source>
        <dbReference type="ARBA" id="ARBA00009765"/>
    </source>
</evidence>
<dbReference type="Gene3D" id="1.20.58.340">
    <property type="entry name" value="Magnesium transport protein CorA, transmembrane region"/>
    <property type="match status" value="2"/>
</dbReference>
<dbReference type="InterPro" id="IPR002523">
    <property type="entry name" value="MgTranspt_CorA/ZnTranspt_ZntB"/>
</dbReference>
<dbReference type="Gene3D" id="3.30.460.20">
    <property type="entry name" value="CorA soluble domain-like"/>
    <property type="match status" value="1"/>
</dbReference>
<evidence type="ECO:0000256" key="8">
    <source>
        <dbReference type="ARBA" id="ARBA00023065"/>
    </source>
</evidence>
<keyword evidence="9 12" id="KW-0472">Membrane</keyword>
<evidence type="ECO:0000313" key="13">
    <source>
        <dbReference type="EMBL" id="MXO70127.1"/>
    </source>
</evidence>
<accession>A0A844YVM4</accession>
<evidence type="ECO:0000256" key="4">
    <source>
        <dbReference type="ARBA" id="ARBA00022475"/>
    </source>
</evidence>
<comment type="function">
    <text evidence="11">Mediates influx of magnesium ions. Alternates between open and closed states. Activated by low cytoplasmic Mg(2+) levels. Inactive when cytoplasmic Mg(2+) levels are high.</text>
</comment>
<dbReference type="GO" id="GO:0005886">
    <property type="term" value="C:plasma membrane"/>
    <property type="evidence" value="ECO:0007669"/>
    <property type="project" value="UniProtKB-SubCell"/>
</dbReference>
<name>A0A844YVM4_9SPHN</name>
<evidence type="ECO:0000256" key="9">
    <source>
        <dbReference type="ARBA" id="ARBA00023136"/>
    </source>
</evidence>
<dbReference type="GO" id="GO:0000287">
    <property type="term" value="F:magnesium ion binding"/>
    <property type="evidence" value="ECO:0007669"/>
    <property type="project" value="TreeGrafter"/>
</dbReference>
<proteinExistence type="inferred from homology"/>
<feature type="transmembrane region" description="Helical" evidence="12">
    <location>
        <begin position="264"/>
        <end position="283"/>
    </location>
</feature>
<dbReference type="InterPro" id="IPR045861">
    <property type="entry name" value="CorA_cytoplasmic_dom"/>
</dbReference>
<keyword evidence="14" id="KW-1185">Reference proteome</keyword>
<dbReference type="SUPFAM" id="SSF143865">
    <property type="entry name" value="CorA soluble domain-like"/>
    <property type="match status" value="1"/>
</dbReference>